<feature type="transmembrane region" description="Helical" evidence="6">
    <location>
        <begin position="100"/>
        <end position="120"/>
    </location>
</feature>
<sequence length="218" mass="24327">MADFEQPSYQPQPEVQPDTEKQAPPPPPDYLLNTINETVAQTLWRDLKLILIRTWQVVWVFNRSSNLEVYEQYDLFGPFFYGLIFSISLELAATISNMTVVCMSVIFIGSLIVALNIAVLGGKVSILGTICLIGYCIAPLSFAALIVFILTLFQGLKAQWYMGLIVACLAAFTAVWGLFAAWGFFRNVIIPGKQFQSVYPVLFLFAVLAMFLVFGMIA</sequence>
<dbReference type="Proteomes" id="UP000018208">
    <property type="component" value="Unassembled WGS sequence"/>
</dbReference>
<feature type="transmembrane region" description="Helical" evidence="6">
    <location>
        <begin position="160"/>
        <end position="185"/>
    </location>
</feature>
<dbReference type="VEuPathDB" id="GiardiaDB:SS50377_27188"/>
<comment type="similarity">
    <text evidence="2 6">Belongs to the YIP1 family.</text>
</comment>
<feature type="domain" description="Yip1" evidence="8">
    <location>
        <begin position="75"/>
        <end position="213"/>
    </location>
</feature>
<evidence type="ECO:0000256" key="2">
    <source>
        <dbReference type="ARBA" id="ARBA00010596"/>
    </source>
</evidence>
<evidence type="ECO:0000256" key="7">
    <source>
        <dbReference type="SAM" id="MobiDB-lite"/>
    </source>
</evidence>
<name>V6M7Z0_9EUKA</name>
<accession>V6M7Z0</accession>
<feature type="region of interest" description="Disordered" evidence="7">
    <location>
        <begin position="1"/>
        <end position="27"/>
    </location>
</feature>
<dbReference type="AlphaFoldDB" id="V6M7Z0"/>
<keyword evidence="3 6" id="KW-0812">Transmembrane</keyword>
<proteinExistence type="inferred from homology"/>
<reference evidence="9 10" key="1">
    <citation type="journal article" date="2014" name="PLoS Genet.">
        <title>The Genome of Spironucleus salmonicida Highlights a Fish Pathogen Adapted to Fluctuating Environments.</title>
        <authorList>
            <person name="Xu F."/>
            <person name="Jerlstrom-Hultqvist J."/>
            <person name="Einarsson E."/>
            <person name="Astvaldsson A."/>
            <person name="Svard S.G."/>
            <person name="Andersson J.O."/>
        </authorList>
    </citation>
    <scope>NUCLEOTIDE SEQUENCE</scope>
    <source>
        <strain evidence="10">ATCC 50377</strain>
    </source>
</reference>
<feature type="transmembrane region" description="Helical" evidence="6">
    <location>
        <begin position="75"/>
        <end position="93"/>
    </location>
</feature>
<feature type="transmembrane region" description="Helical" evidence="6">
    <location>
        <begin position="197"/>
        <end position="217"/>
    </location>
</feature>
<evidence type="ECO:0000256" key="3">
    <source>
        <dbReference type="ARBA" id="ARBA00022692"/>
    </source>
</evidence>
<keyword evidence="5 6" id="KW-0472">Membrane</keyword>
<keyword evidence="4 6" id="KW-1133">Transmembrane helix</keyword>
<dbReference type="EMBL" id="AUWU02000007">
    <property type="protein sequence ID" value="KAH0570895.1"/>
    <property type="molecule type" value="Genomic_DNA"/>
</dbReference>
<organism evidence="9">
    <name type="scientific">Spironucleus salmonicida</name>
    <dbReference type="NCBI Taxonomy" id="348837"/>
    <lineage>
        <taxon>Eukaryota</taxon>
        <taxon>Metamonada</taxon>
        <taxon>Diplomonadida</taxon>
        <taxon>Hexamitidae</taxon>
        <taxon>Hexamitinae</taxon>
        <taxon>Spironucleus</taxon>
    </lineage>
</organism>
<dbReference type="GO" id="GO:0000139">
    <property type="term" value="C:Golgi membrane"/>
    <property type="evidence" value="ECO:0007669"/>
    <property type="project" value="UniProtKB-SubCell"/>
</dbReference>
<dbReference type="GO" id="GO:0006888">
    <property type="term" value="P:endoplasmic reticulum to Golgi vesicle-mediated transport"/>
    <property type="evidence" value="ECO:0007669"/>
    <property type="project" value="InterPro"/>
</dbReference>
<comment type="subcellular location">
    <subcellularLocation>
        <location evidence="6">Golgi apparatus membrane</location>
        <topology evidence="6">Multi-pass membrane protein</topology>
    </subcellularLocation>
    <subcellularLocation>
        <location evidence="1">Membrane</location>
        <topology evidence="1">Multi-pass membrane protein</topology>
    </subcellularLocation>
</comment>
<dbReference type="InterPro" id="IPR006977">
    <property type="entry name" value="Yip1_dom"/>
</dbReference>
<dbReference type="InterPro" id="IPR045231">
    <property type="entry name" value="Yip1/4-like"/>
</dbReference>
<reference evidence="10" key="2">
    <citation type="submission" date="2020-12" db="EMBL/GenBank/DDBJ databases">
        <title>New Spironucleus salmonicida genome in near-complete chromosomes.</title>
        <authorList>
            <person name="Xu F."/>
            <person name="Kurt Z."/>
            <person name="Jimenez-Gonzalez A."/>
            <person name="Astvaldsson A."/>
            <person name="Andersson J.O."/>
            <person name="Svard S.G."/>
        </authorList>
    </citation>
    <scope>NUCLEOTIDE SEQUENCE</scope>
    <source>
        <strain evidence="10">ATCC 50377</strain>
    </source>
</reference>
<protein>
    <recommendedName>
        <fullName evidence="6">Protein YIPF</fullName>
    </recommendedName>
</protein>
<dbReference type="Pfam" id="PF04893">
    <property type="entry name" value="Yip1"/>
    <property type="match status" value="1"/>
</dbReference>
<dbReference type="GO" id="GO:0005802">
    <property type="term" value="C:trans-Golgi network"/>
    <property type="evidence" value="ECO:0007669"/>
    <property type="project" value="TreeGrafter"/>
</dbReference>
<evidence type="ECO:0000256" key="1">
    <source>
        <dbReference type="ARBA" id="ARBA00004141"/>
    </source>
</evidence>
<gene>
    <name evidence="9" type="ORF">SS50377_10036</name>
    <name evidence="10" type="ORF">SS50377_27188</name>
</gene>
<evidence type="ECO:0000313" key="9">
    <source>
        <dbReference type="EMBL" id="EST49594.1"/>
    </source>
</evidence>
<dbReference type="EMBL" id="KI545944">
    <property type="protein sequence ID" value="EST49594.1"/>
    <property type="molecule type" value="Genomic_DNA"/>
</dbReference>
<evidence type="ECO:0000313" key="11">
    <source>
        <dbReference type="Proteomes" id="UP000018208"/>
    </source>
</evidence>
<keyword evidence="11" id="KW-1185">Reference proteome</keyword>
<dbReference type="PANTHER" id="PTHR21236">
    <property type="entry name" value="GOLGI MEMBRANE PROTEIN YIP1"/>
    <property type="match status" value="1"/>
</dbReference>
<evidence type="ECO:0000259" key="8">
    <source>
        <dbReference type="Pfam" id="PF04893"/>
    </source>
</evidence>
<feature type="transmembrane region" description="Helical" evidence="6">
    <location>
        <begin position="126"/>
        <end position="153"/>
    </location>
</feature>
<evidence type="ECO:0000256" key="6">
    <source>
        <dbReference type="RuleBase" id="RU361264"/>
    </source>
</evidence>
<evidence type="ECO:0000313" key="10">
    <source>
        <dbReference type="EMBL" id="KAH0570895.1"/>
    </source>
</evidence>
<evidence type="ECO:0000256" key="5">
    <source>
        <dbReference type="ARBA" id="ARBA00023136"/>
    </source>
</evidence>
<dbReference type="OrthoDB" id="411251at2759"/>
<dbReference type="PANTHER" id="PTHR21236:SF1">
    <property type="entry name" value="PROTEIN YIPF6"/>
    <property type="match status" value="1"/>
</dbReference>
<evidence type="ECO:0000256" key="4">
    <source>
        <dbReference type="ARBA" id="ARBA00022989"/>
    </source>
</evidence>